<evidence type="ECO:0000256" key="6">
    <source>
        <dbReference type="ARBA" id="ARBA00023002"/>
    </source>
</evidence>
<dbReference type="PRINTS" id="PR01183">
    <property type="entry name" value="RIBORDTASEM1"/>
</dbReference>
<dbReference type="GO" id="GO:0004748">
    <property type="term" value="F:ribonucleoside-diphosphate reductase activity, thioredoxin disulfide as acceptor"/>
    <property type="evidence" value="ECO:0007669"/>
    <property type="project" value="UniProtKB-EC"/>
</dbReference>
<keyword evidence="6" id="KW-0560">Oxidoreductase</keyword>
<feature type="domain" description="Ribonucleotide reductase large subunit N-terminal" evidence="10">
    <location>
        <begin position="14"/>
        <end position="85"/>
    </location>
</feature>
<dbReference type="GO" id="GO:0031419">
    <property type="term" value="F:cobalamin binding"/>
    <property type="evidence" value="ECO:0007669"/>
    <property type="project" value="UniProtKB-KW"/>
</dbReference>
<dbReference type="Pfam" id="PF00317">
    <property type="entry name" value="Ribonuc_red_lgN"/>
    <property type="match status" value="1"/>
</dbReference>
<dbReference type="EMBL" id="LAZR01005730">
    <property type="protein sequence ID" value="KKM97586.1"/>
    <property type="molecule type" value="Genomic_DNA"/>
</dbReference>
<dbReference type="InterPro" id="IPR013344">
    <property type="entry name" value="RNR_NrdJ/NrdZ"/>
</dbReference>
<feature type="domain" description="Ribonucleotide reductase large subunit C-terminal" evidence="11">
    <location>
        <begin position="90"/>
        <end position="548"/>
    </location>
</feature>
<evidence type="ECO:0000256" key="7">
    <source>
        <dbReference type="ARBA" id="ARBA00023157"/>
    </source>
</evidence>
<comment type="catalytic activity">
    <reaction evidence="9">
        <text>a 2'-deoxyribonucleoside 5'-diphosphate + [thioredoxin]-disulfide + H2O = a ribonucleoside 5'-diphosphate + [thioredoxin]-dithiol</text>
        <dbReference type="Rhea" id="RHEA:23252"/>
        <dbReference type="Rhea" id="RHEA-COMP:10698"/>
        <dbReference type="Rhea" id="RHEA-COMP:10700"/>
        <dbReference type="ChEBI" id="CHEBI:15377"/>
        <dbReference type="ChEBI" id="CHEBI:29950"/>
        <dbReference type="ChEBI" id="CHEBI:50058"/>
        <dbReference type="ChEBI" id="CHEBI:57930"/>
        <dbReference type="ChEBI" id="CHEBI:73316"/>
        <dbReference type="EC" id="1.17.4.1"/>
    </reaction>
</comment>
<name>A0A0F9ME24_9ZZZZ</name>
<protein>
    <recommendedName>
        <fullName evidence="3">ribonucleoside-diphosphate reductase</fullName>
        <ecNumber evidence="3">1.17.4.1</ecNumber>
    </recommendedName>
</protein>
<evidence type="ECO:0000256" key="5">
    <source>
        <dbReference type="ARBA" id="ARBA00022741"/>
    </source>
</evidence>
<keyword evidence="7" id="KW-1015">Disulfide bond</keyword>
<evidence type="ECO:0000256" key="1">
    <source>
        <dbReference type="ARBA" id="ARBA00001922"/>
    </source>
</evidence>
<dbReference type="NCBIfam" id="TIGR02504">
    <property type="entry name" value="NrdJ_Z"/>
    <property type="match status" value="1"/>
</dbReference>
<keyword evidence="8" id="KW-0170">Cobalt</keyword>
<evidence type="ECO:0000256" key="9">
    <source>
        <dbReference type="ARBA" id="ARBA00047754"/>
    </source>
</evidence>
<comment type="similarity">
    <text evidence="2">Belongs to the ribonucleoside diphosphate reductase class-2 family.</text>
</comment>
<evidence type="ECO:0000256" key="8">
    <source>
        <dbReference type="ARBA" id="ARBA00023285"/>
    </source>
</evidence>
<comment type="cofactor">
    <cofactor evidence="1">
        <name>adenosylcob(III)alamin</name>
        <dbReference type="ChEBI" id="CHEBI:18408"/>
    </cofactor>
</comment>
<reference evidence="12" key="1">
    <citation type="journal article" date="2015" name="Nature">
        <title>Complex archaea that bridge the gap between prokaryotes and eukaryotes.</title>
        <authorList>
            <person name="Spang A."/>
            <person name="Saw J.H."/>
            <person name="Jorgensen S.L."/>
            <person name="Zaremba-Niedzwiedzka K."/>
            <person name="Martijn J."/>
            <person name="Lind A.E."/>
            <person name="van Eijk R."/>
            <person name="Schleper C."/>
            <person name="Guy L."/>
            <person name="Ettema T.J."/>
        </authorList>
    </citation>
    <scope>NUCLEOTIDE SEQUENCE</scope>
</reference>
<proteinExistence type="inferred from homology"/>
<evidence type="ECO:0000259" key="10">
    <source>
        <dbReference type="Pfam" id="PF00317"/>
    </source>
</evidence>
<dbReference type="GO" id="GO:0009263">
    <property type="term" value="P:deoxyribonucleotide biosynthetic process"/>
    <property type="evidence" value="ECO:0007669"/>
    <property type="project" value="InterPro"/>
</dbReference>
<evidence type="ECO:0000259" key="11">
    <source>
        <dbReference type="Pfam" id="PF02867"/>
    </source>
</evidence>
<dbReference type="CDD" id="cd02888">
    <property type="entry name" value="RNR_II_dimer"/>
    <property type="match status" value="1"/>
</dbReference>
<evidence type="ECO:0000256" key="3">
    <source>
        <dbReference type="ARBA" id="ARBA00012274"/>
    </source>
</evidence>
<dbReference type="Pfam" id="PF02867">
    <property type="entry name" value="Ribonuc_red_lgC"/>
    <property type="match status" value="1"/>
</dbReference>
<dbReference type="InterPro" id="IPR000788">
    <property type="entry name" value="RNR_lg_C"/>
</dbReference>
<evidence type="ECO:0000313" key="12">
    <source>
        <dbReference type="EMBL" id="KKM97586.1"/>
    </source>
</evidence>
<dbReference type="SUPFAM" id="SSF51998">
    <property type="entry name" value="PFL-like glycyl radical enzymes"/>
    <property type="match status" value="1"/>
</dbReference>
<evidence type="ECO:0000256" key="2">
    <source>
        <dbReference type="ARBA" id="ARBA00007405"/>
    </source>
</evidence>
<dbReference type="InterPro" id="IPR013509">
    <property type="entry name" value="RNR_lsu_N"/>
</dbReference>
<accession>A0A0F9ME24</accession>
<gene>
    <name evidence="12" type="ORF">LCGC14_1166500</name>
</gene>
<dbReference type="GO" id="GO:0005524">
    <property type="term" value="F:ATP binding"/>
    <property type="evidence" value="ECO:0007669"/>
    <property type="project" value="InterPro"/>
</dbReference>
<comment type="caution">
    <text evidence="12">The sequence shown here is derived from an EMBL/GenBank/DDBJ whole genome shotgun (WGS) entry which is preliminary data.</text>
</comment>
<organism evidence="12">
    <name type="scientific">marine sediment metagenome</name>
    <dbReference type="NCBI Taxonomy" id="412755"/>
    <lineage>
        <taxon>unclassified sequences</taxon>
        <taxon>metagenomes</taxon>
        <taxon>ecological metagenomes</taxon>
    </lineage>
</organism>
<dbReference type="Gene3D" id="3.20.70.20">
    <property type="match status" value="1"/>
</dbReference>
<keyword evidence="4" id="KW-0846">Cobalamin</keyword>
<dbReference type="PANTHER" id="PTHR43371:SF1">
    <property type="entry name" value="RIBONUCLEOSIDE-DIPHOSPHATE REDUCTASE"/>
    <property type="match status" value="1"/>
</dbReference>
<sequence length="601" mass="68134">MEQELKEERKRAGLQEISERVFRKRYAYSSTETWSECAARVGGFVAKAERDPEVEMKWKEEFSLAIEKLDFLPGGRTLRNASRPHSQMLNCFVLDVEDNIEDIGMLCHDVLVVASGGGGIGVNFSKLRPMGASLRRKGGEASGPCSYMQMIDRIGDTVETGGQRRIALIFILNVNHPEIQDFIHLKEKEGFINNANISVGVTEEFLEAVRLDNDWELTHGGKVYETLQARDLWKEIIHANHNWGDPGIFNISLANKYSNIYYRDELVSPNPCGEIPMAPYDCCCLGSVNLANMVTPPVMQDGDLFQWGRVDWDKLEKTVKMGVRFLDNVLSTNDYPLPRIKETCDQNRRIGLGIMGLHYMLLDLGIKYGDNDRCLKFLDELFRRMKESAYEASADLAAEKKSFPRFRKELVMKSEFIQQLPEWLQDKIARQGLRNCAVLTIAPTGSTAQLPQVSTGLEPIFACAYTRRARLGEGEEEHEDFVVIDPKFREFSDADLPTEHFSTAHDLSVRDHLLVQAAAQRHIDNGISKTVNIPHDYPVEEMEKDMLYFASRIKGSTMWRDGARDIAILKPLDIDEAKRLLGEGNHTIQVHEHDCGVACEI</sequence>
<dbReference type="InterPro" id="IPR050862">
    <property type="entry name" value="RdRp_reductase_class-2"/>
</dbReference>
<keyword evidence="5" id="KW-0547">Nucleotide-binding</keyword>
<dbReference type="PANTHER" id="PTHR43371">
    <property type="entry name" value="VITAMIN B12-DEPENDENT RIBONUCLEOTIDE REDUCTASE"/>
    <property type="match status" value="1"/>
</dbReference>
<dbReference type="AlphaFoldDB" id="A0A0F9ME24"/>
<evidence type="ECO:0000256" key="4">
    <source>
        <dbReference type="ARBA" id="ARBA00022628"/>
    </source>
</evidence>
<dbReference type="EC" id="1.17.4.1" evidence="3"/>